<evidence type="ECO:0000313" key="2">
    <source>
        <dbReference type="EMBL" id="KKN51336.1"/>
    </source>
</evidence>
<dbReference type="SUPFAM" id="SSF52540">
    <property type="entry name" value="P-loop containing nucleoside triphosphate hydrolases"/>
    <property type="match status" value="1"/>
</dbReference>
<comment type="caution">
    <text evidence="2">The sequence shown here is derived from an EMBL/GenBank/DDBJ whole genome shotgun (WGS) entry which is preliminary data.</text>
</comment>
<accession>A0A0F9TQH8</accession>
<protein>
    <recommendedName>
        <fullName evidence="3">Adenylate kinase</fullName>
    </recommendedName>
</protein>
<sequence length="182" mass="20021">MSQCVVAFTGISGVGKTTFLKKFAEQMVFQHITGGSLIAAAKNTALDGRDDLRYSNLDENQRLLIEGFALTRNSYAEVIIMDGHVVIDDGKRLTKIPSGVFKALGVTAMVHLEADPTRIAENRSEDTARSRPKYSTEILGQQQDTSRWHAHTIAEELRIGFNIVTHNDVAYLATLLEGTPSD</sequence>
<proteinExistence type="predicted"/>
<dbReference type="Pfam" id="PF13207">
    <property type="entry name" value="AAA_17"/>
    <property type="match status" value="1"/>
</dbReference>
<organism evidence="2">
    <name type="scientific">marine sediment metagenome</name>
    <dbReference type="NCBI Taxonomy" id="412755"/>
    <lineage>
        <taxon>unclassified sequences</taxon>
        <taxon>metagenomes</taxon>
        <taxon>ecological metagenomes</taxon>
    </lineage>
</organism>
<dbReference type="Gene3D" id="3.40.50.300">
    <property type="entry name" value="P-loop containing nucleotide triphosphate hydrolases"/>
    <property type="match status" value="1"/>
</dbReference>
<dbReference type="AlphaFoldDB" id="A0A0F9TQH8"/>
<name>A0A0F9TQH8_9ZZZZ</name>
<feature type="region of interest" description="Disordered" evidence="1">
    <location>
        <begin position="119"/>
        <end position="141"/>
    </location>
</feature>
<feature type="compositionally biased region" description="Basic and acidic residues" evidence="1">
    <location>
        <begin position="119"/>
        <end position="129"/>
    </location>
</feature>
<dbReference type="InterPro" id="IPR027417">
    <property type="entry name" value="P-loop_NTPase"/>
</dbReference>
<evidence type="ECO:0008006" key="3">
    <source>
        <dbReference type="Google" id="ProtNLM"/>
    </source>
</evidence>
<reference evidence="2" key="1">
    <citation type="journal article" date="2015" name="Nature">
        <title>Complex archaea that bridge the gap between prokaryotes and eukaryotes.</title>
        <authorList>
            <person name="Spang A."/>
            <person name="Saw J.H."/>
            <person name="Jorgensen S.L."/>
            <person name="Zaremba-Niedzwiedzka K."/>
            <person name="Martijn J."/>
            <person name="Lind A.E."/>
            <person name="van Eijk R."/>
            <person name="Schleper C."/>
            <person name="Guy L."/>
            <person name="Ettema T.J."/>
        </authorList>
    </citation>
    <scope>NUCLEOTIDE SEQUENCE</scope>
</reference>
<gene>
    <name evidence="2" type="ORF">LCGC14_0623920</name>
</gene>
<evidence type="ECO:0000256" key="1">
    <source>
        <dbReference type="SAM" id="MobiDB-lite"/>
    </source>
</evidence>
<dbReference type="EMBL" id="LAZR01001068">
    <property type="protein sequence ID" value="KKN51336.1"/>
    <property type="molecule type" value="Genomic_DNA"/>
</dbReference>